<evidence type="ECO:0000313" key="3">
    <source>
        <dbReference type="Proteomes" id="UP001235874"/>
    </source>
</evidence>
<sequence>MRRWWGTTVLVALTVGAGGCDSVLSEEKLSTFAPEAGVCHATASDERSPKSYTPIPCSSKHEVETFLVGRFDGADAAAKAPPAADTEAIWRVYESCDAEAARFLGGEWRESRLAMRALTPSAARWKAGERWYRCDLLEMHAVDRWFPNPRANSLRNGLTGDSPLRYTCFTEPAESGDTVDLPPTSCSGPHATEFAGIWWAEPEVEEITDEVLDAGCRSTVSGYVGVSEGDLDGRLDVFALLPEGEPEWLAGTPGVWCFLYSPDRPLNTSLKGVGRTGLAAAR</sequence>
<accession>A0AAJ6HXZ8</accession>
<dbReference type="PROSITE" id="PS51257">
    <property type="entry name" value="PROKAR_LIPOPROTEIN"/>
    <property type="match status" value="1"/>
</dbReference>
<proteinExistence type="predicted"/>
<dbReference type="InterPro" id="IPR026004">
    <property type="entry name" value="Septum_form"/>
</dbReference>
<gene>
    <name evidence="2" type="ORF">Q3V37_14475</name>
</gene>
<evidence type="ECO:0000313" key="2">
    <source>
        <dbReference type="EMBL" id="WLS48327.1"/>
    </source>
</evidence>
<reference evidence="2 3" key="1">
    <citation type="submission" date="2023-07" db="EMBL/GenBank/DDBJ databases">
        <title>Micromonospora profundi TRM 95458 converts glycerol to a new osmotic compound.</title>
        <authorList>
            <person name="Lu D."/>
        </authorList>
    </citation>
    <scope>NUCLEOTIDE SEQUENCE [LARGE SCALE GENOMIC DNA]</scope>
    <source>
        <strain evidence="2 3">TRM95458</strain>
    </source>
</reference>
<dbReference type="AlphaFoldDB" id="A0AAJ6HXZ8"/>
<dbReference type="RefSeq" id="WP_197281446.1">
    <property type="nucleotide sequence ID" value="NZ_CP130472.1"/>
</dbReference>
<keyword evidence="3" id="KW-1185">Reference proteome</keyword>
<dbReference type="KEGG" id="mprn:Q3V37_14475"/>
<name>A0AAJ6HXZ8_9ACTN</name>
<dbReference type="Proteomes" id="UP001235874">
    <property type="component" value="Chromosome"/>
</dbReference>
<evidence type="ECO:0000259" key="1">
    <source>
        <dbReference type="Pfam" id="PF13845"/>
    </source>
</evidence>
<dbReference type="EMBL" id="CP130472">
    <property type="protein sequence ID" value="WLS48327.1"/>
    <property type="molecule type" value="Genomic_DNA"/>
</dbReference>
<dbReference type="Pfam" id="PF13845">
    <property type="entry name" value="Septum_form"/>
    <property type="match status" value="1"/>
</dbReference>
<organism evidence="2 3">
    <name type="scientific">Micromonospora profundi</name>
    <dbReference type="NCBI Taxonomy" id="1420889"/>
    <lineage>
        <taxon>Bacteria</taxon>
        <taxon>Bacillati</taxon>
        <taxon>Actinomycetota</taxon>
        <taxon>Actinomycetes</taxon>
        <taxon>Micromonosporales</taxon>
        <taxon>Micromonosporaceae</taxon>
        <taxon>Micromonospora</taxon>
    </lineage>
</organism>
<protein>
    <submittedName>
        <fullName evidence="2">Septum formation family protein</fullName>
    </submittedName>
</protein>
<feature type="domain" description="Septum formation-related" evidence="1">
    <location>
        <begin position="36"/>
        <end position="257"/>
    </location>
</feature>